<feature type="compositionally biased region" description="Low complexity" evidence="2">
    <location>
        <begin position="56"/>
        <end position="69"/>
    </location>
</feature>
<feature type="compositionally biased region" description="Polar residues" evidence="2">
    <location>
        <begin position="952"/>
        <end position="961"/>
    </location>
</feature>
<dbReference type="OrthoDB" id="118323at2759"/>
<feature type="compositionally biased region" description="Basic and acidic residues" evidence="2">
    <location>
        <begin position="43"/>
        <end position="55"/>
    </location>
</feature>
<accession>A0A8T1WAG0</accession>
<keyword evidence="3" id="KW-1133">Transmembrane helix</keyword>
<evidence type="ECO:0000313" key="5">
    <source>
        <dbReference type="Proteomes" id="UP000694044"/>
    </source>
</evidence>
<gene>
    <name evidence="4" type="ORF">PHYPSEUDO_010792</name>
</gene>
<feature type="transmembrane region" description="Helical" evidence="3">
    <location>
        <begin position="691"/>
        <end position="709"/>
    </location>
</feature>
<feature type="compositionally biased region" description="Acidic residues" evidence="2">
    <location>
        <begin position="270"/>
        <end position="289"/>
    </location>
</feature>
<evidence type="ECO:0000256" key="2">
    <source>
        <dbReference type="SAM" id="MobiDB-lite"/>
    </source>
</evidence>
<feature type="region of interest" description="Disordered" evidence="2">
    <location>
        <begin position="229"/>
        <end position="289"/>
    </location>
</feature>
<evidence type="ECO:0000256" key="1">
    <source>
        <dbReference type="SAM" id="Coils"/>
    </source>
</evidence>
<reference evidence="4" key="1">
    <citation type="submission" date="2021-02" db="EMBL/GenBank/DDBJ databases">
        <authorList>
            <person name="Palmer J.M."/>
        </authorList>
    </citation>
    <scope>NUCLEOTIDE SEQUENCE</scope>
    <source>
        <strain evidence="4">SCRP734</strain>
    </source>
</reference>
<feature type="compositionally biased region" description="Polar residues" evidence="2">
    <location>
        <begin position="243"/>
        <end position="256"/>
    </location>
</feature>
<organism evidence="4 5">
    <name type="scientific">Phytophthora pseudosyringae</name>
    <dbReference type="NCBI Taxonomy" id="221518"/>
    <lineage>
        <taxon>Eukaryota</taxon>
        <taxon>Sar</taxon>
        <taxon>Stramenopiles</taxon>
        <taxon>Oomycota</taxon>
        <taxon>Peronosporomycetes</taxon>
        <taxon>Peronosporales</taxon>
        <taxon>Peronosporaceae</taxon>
        <taxon>Phytophthora</taxon>
    </lineage>
</organism>
<feature type="region of interest" description="Disordered" evidence="2">
    <location>
        <begin position="24"/>
        <end position="74"/>
    </location>
</feature>
<evidence type="ECO:0000256" key="3">
    <source>
        <dbReference type="SAM" id="Phobius"/>
    </source>
</evidence>
<feature type="region of interest" description="Disordered" evidence="2">
    <location>
        <begin position="952"/>
        <end position="988"/>
    </location>
</feature>
<feature type="compositionally biased region" description="Polar residues" evidence="2">
    <location>
        <begin position="1079"/>
        <end position="1088"/>
    </location>
</feature>
<feature type="transmembrane region" description="Helical" evidence="3">
    <location>
        <begin position="579"/>
        <end position="602"/>
    </location>
</feature>
<keyword evidence="1" id="KW-0175">Coiled coil</keyword>
<name>A0A8T1WAG0_9STRA</name>
<evidence type="ECO:0008006" key="6">
    <source>
        <dbReference type="Google" id="ProtNLM"/>
    </source>
</evidence>
<feature type="region of interest" description="Disordered" evidence="2">
    <location>
        <begin position="1039"/>
        <end position="1110"/>
    </location>
</feature>
<comment type="caution">
    <text evidence="4">The sequence shown here is derived from an EMBL/GenBank/DDBJ whole genome shotgun (WGS) entry which is preliminary data.</text>
</comment>
<dbReference type="Proteomes" id="UP000694044">
    <property type="component" value="Unassembled WGS sequence"/>
</dbReference>
<evidence type="ECO:0000313" key="4">
    <source>
        <dbReference type="EMBL" id="KAG7389234.1"/>
    </source>
</evidence>
<feature type="compositionally biased region" description="Basic and acidic residues" evidence="2">
    <location>
        <begin position="1064"/>
        <end position="1076"/>
    </location>
</feature>
<feature type="region of interest" description="Disordered" evidence="2">
    <location>
        <begin position="93"/>
        <end position="206"/>
    </location>
</feature>
<keyword evidence="5" id="KW-1185">Reference proteome</keyword>
<feature type="compositionally biased region" description="Basic and acidic residues" evidence="2">
    <location>
        <begin position="193"/>
        <end position="206"/>
    </location>
</feature>
<feature type="region of interest" description="Disordered" evidence="2">
    <location>
        <begin position="1154"/>
        <end position="1262"/>
    </location>
</feature>
<keyword evidence="3" id="KW-0472">Membrane</keyword>
<feature type="compositionally biased region" description="Low complexity" evidence="2">
    <location>
        <begin position="24"/>
        <end position="34"/>
    </location>
</feature>
<feature type="coiled-coil region" evidence="1">
    <location>
        <begin position="902"/>
        <end position="929"/>
    </location>
</feature>
<protein>
    <recommendedName>
        <fullName evidence="6">Transmembrane protein</fullName>
    </recommendedName>
</protein>
<feature type="transmembrane region" description="Helical" evidence="3">
    <location>
        <begin position="774"/>
        <end position="797"/>
    </location>
</feature>
<feature type="transmembrane region" description="Helical" evidence="3">
    <location>
        <begin position="721"/>
        <end position="743"/>
    </location>
</feature>
<keyword evidence="3" id="KW-0812">Transmembrane</keyword>
<sequence length="1294" mass="148209">MAARGRPAPSADAIAAANAAAAAAARPAPALSASNEPSSAFRRALEAPPRSDDLWSARSNASVSSYNSSTREKHRRAIASAFFGPVSNAAEAIAETDEDWEPPASQRSIGSAMSSDRGNRRRRRRRGSSTGGDGLLRRVFRHRTASESALSTATDAEEADAEVQQKQEQVHEQEQEQEQKRRLRQHLSLPLDSPDREGETPEARARRRENRALFEELVHLANTHQPVQFDAFKQKSLRRNGRTRSSNKSLSAQLRRSGSAGGHDVADFSSSDDDESETSDGEAGTEDEMINTELLEAYIAYSKSIGHEPNIQLDPATIPLGTSRTPRGSHVDNDESEGEDDEDEDQYQAHRASYIQERPVLKEHEHFWTGFLGTRYSKRRGCVQFWTWLLIGVGVLLWLGISLSSLELNEVLHLDAFTVQEVQITEDYTFLHFLEEVDFHLTYTIETPKPDASANPNSSYFNALLLNEYEYENYVEGEPYEYIEAGSTLRTTYAYLPHTYIDNTIKETMYFVMQPCYLERNPTVDYCQTEQLPTSVYSSEKVYNLDQKKKMARKDAWEHFNVTYLSVNPMPVACSSSGWLGGSYLLLFLPYVIITLFGLRVFQMVIHRESWQKNLERIYSRELNVPENEVDYWQPMPWDRKVPKTKLCGPCCWKKFRRPFEPFYTWWRHENYFTWIFCPYRNERLSRGERALIVVCSLYITFYVLFIIVMLRDSWGTDITIFTSVVLYAILISILPPAGKAIFKELFKLIFRQRRKYFRAKAAGGNLNGFSFRLAFLLQFLVVVLLTLAQAPIFYIWAFRSCLFLKKFMWFGVLAAVMRMSLMGLVQDFVWYLIIKTWGWKDLCPYCTERITHCDCFNDELLVLAVERVGPKWELIRVLDDLIAKRHHYDSQFELYTSEQLRERWEVLVERAEKHMEKIEKLRAYQEKKRLEALRHDRVRRSLTSFLSFRGATQSDQTGSAKQLDDEEEDTTQRKSSEASSTNSCTEENRNADVDLHVCSLREKKVLELNTKIKLDTFEKHYDSNISEVFHALTHSVQKLRRHGKHSRKTTAKATDTGLEQIPEESHSASEHEGSRSRTQLGSSGSRSSDGETMWVFDTPAQRLQRREEEKLQRKRAFSVLNDYKIESVDPNLEPSAPASPMLSPILSRQGSASAISGAAPLSASQSSQQDTKRRPLLSTRNRPTTPRSEDLVILMTDEPTHTKNHSKQKVNLDEMATGCVEDDYDDDDEADEYPSDLERGSRQPLSGAPDQPPQRTTRVYSVTERPQTLFRRVSASASAFAAWALNYDPNVKY</sequence>
<proteinExistence type="predicted"/>
<feature type="compositionally biased region" description="Basic and acidic residues" evidence="2">
    <location>
        <begin position="163"/>
        <end position="180"/>
    </location>
</feature>
<dbReference type="EMBL" id="JAGDFM010000047">
    <property type="protein sequence ID" value="KAG7389234.1"/>
    <property type="molecule type" value="Genomic_DNA"/>
</dbReference>
<feature type="region of interest" description="Disordered" evidence="2">
    <location>
        <begin position="310"/>
        <end position="346"/>
    </location>
</feature>
<feature type="compositionally biased region" description="Acidic residues" evidence="2">
    <location>
        <begin position="334"/>
        <end position="346"/>
    </location>
</feature>
<feature type="compositionally biased region" description="Basic residues" evidence="2">
    <location>
        <begin position="1039"/>
        <end position="1051"/>
    </location>
</feature>
<feature type="compositionally biased region" description="Low complexity" evidence="2">
    <location>
        <begin position="1157"/>
        <end position="1170"/>
    </location>
</feature>
<feature type="compositionally biased region" description="Acidic residues" evidence="2">
    <location>
        <begin position="1221"/>
        <end position="1236"/>
    </location>
</feature>